<dbReference type="Proteomes" id="UP001202674">
    <property type="component" value="Unassembled WGS sequence"/>
</dbReference>
<proteinExistence type="predicted"/>
<keyword evidence="2" id="KW-1185">Reference proteome</keyword>
<gene>
    <name evidence="1" type="ORF">AArcSt11_00880</name>
</gene>
<organism evidence="1 2">
    <name type="scientific">Natranaeroarchaeum aerophilus</name>
    <dbReference type="NCBI Taxonomy" id="2917711"/>
    <lineage>
        <taxon>Archaea</taxon>
        <taxon>Methanobacteriati</taxon>
        <taxon>Methanobacteriota</taxon>
        <taxon>Stenosarchaea group</taxon>
        <taxon>Halobacteria</taxon>
        <taxon>Halobacteriales</taxon>
        <taxon>Natronoarchaeaceae</taxon>
        <taxon>Natranaeroarchaeum</taxon>
    </lineage>
</organism>
<evidence type="ECO:0000313" key="1">
    <source>
        <dbReference type="EMBL" id="MCL9812204.1"/>
    </source>
</evidence>
<protein>
    <submittedName>
        <fullName evidence="1">Uncharacterized protein</fullName>
    </submittedName>
</protein>
<dbReference type="EMBL" id="JAKRVY010000001">
    <property type="protein sequence ID" value="MCL9812204.1"/>
    <property type="molecule type" value="Genomic_DNA"/>
</dbReference>
<dbReference type="AlphaFoldDB" id="A0AAE3K5Y2"/>
<accession>A0AAE3K5Y2</accession>
<reference evidence="1 2" key="1">
    <citation type="journal article" date="2022" name="Syst. Appl. Microbiol.">
        <title>Natronocalculus amylovorans gen. nov., sp. nov., and Natranaeroarchaeum aerophilus sp. nov., dominant culturable amylolytic natronoarchaea from hypersaline soda lakes in southwestern Siberia.</title>
        <authorList>
            <person name="Sorokin D.Y."/>
            <person name="Elcheninov A.G."/>
            <person name="Khizhniak T.V."/>
            <person name="Koenen M."/>
            <person name="Bale N.J."/>
            <person name="Damste J.S.S."/>
            <person name="Kublanov I.V."/>
        </authorList>
    </citation>
    <scope>NUCLEOTIDE SEQUENCE [LARGE SCALE GENOMIC DNA]</scope>
    <source>
        <strain evidence="1 2">AArc-St1-1</strain>
    </source>
</reference>
<comment type="caution">
    <text evidence="1">The sequence shown here is derived from an EMBL/GenBank/DDBJ whole genome shotgun (WGS) entry which is preliminary data.</text>
</comment>
<dbReference type="NCBIfam" id="NF041415">
    <property type="entry name" value="halo_CC_star"/>
    <property type="match status" value="1"/>
</dbReference>
<sequence>MLLSASDEDVLAAAAALGEELSAAKADTSQFQFNTMLMQCNEAITEETGVKYGDACGAGGSC</sequence>
<dbReference type="Pfam" id="PF26263">
    <property type="entry name" value="DUF8067"/>
    <property type="match status" value="1"/>
</dbReference>
<evidence type="ECO:0000313" key="2">
    <source>
        <dbReference type="Proteomes" id="UP001202674"/>
    </source>
</evidence>
<name>A0AAE3K5Y2_9EURY</name>
<dbReference type="InterPro" id="IPR058380">
    <property type="entry name" value="DUF8067"/>
</dbReference>
<dbReference type="RefSeq" id="WP_250593735.1">
    <property type="nucleotide sequence ID" value="NZ_JAKRVY010000001.1"/>
</dbReference>